<protein>
    <recommendedName>
        <fullName evidence="8">Rhodopsin domain-containing protein</fullName>
    </recommendedName>
</protein>
<evidence type="ECO:0000256" key="2">
    <source>
        <dbReference type="ARBA" id="ARBA00022692"/>
    </source>
</evidence>
<dbReference type="PANTHER" id="PTHR33048">
    <property type="entry name" value="PTH11-LIKE INTEGRAL MEMBRANE PROTEIN (AFU_ORTHOLOGUE AFUA_5G11245)"/>
    <property type="match status" value="1"/>
</dbReference>
<dbReference type="Proteomes" id="UP000803884">
    <property type="component" value="Unassembled WGS sequence"/>
</dbReference>
<dbReference type="RefSeq" id="XP_069231646.1">
    <property type="nucleotide sequence ID" value="XM_069371664.1"/>
</dbReference>
<feature type="compositionally biased region" description="Polar residues" evidence="6">
    <location>
        <begin position="325"/>
        <end position="335"/>
    </location>
</feature>
<feature type="transmembrane region" description="Helical" evidence="7">
    <location>
        <begin position="258"/>
        <end position="280"/>
    </location>
</feature>
<comment type="caution">
    <text evidence="9">The sequence shown here is derived from an EMBL/GenBank/DDBJ whole genome shotgun (WGS) entry which is preliminary data.</text>
</comment>
<evidence type="ECO:0000256" key="6">
    <source>
        <dbReference type="SAM" id="MobiDB-lite"/>
    </source>
</evidence>
<feature type="transmembrane region" description="Helical" evidence="7">
    <location>
        <begin position="145"/>
        <end position="166"/>
    </location>
</feature>
<gene>
    <name evidence="9" type="ORF">WHR41_03058</name>
</gene>
<feature type="transmembrane region" description="Helical" evidence="7">
    <location>
        <begin position="109"/>
        <end position="133"/>
    </location>
</feature>
<feature type="transmembrane region" description="Helical" evidence="7">
    <location>
        <begin position="58"/>
        <end position="77"/>
    </location>
</feature>
<dbReference type="GeneID" id="96004502"/>
<dbReference type="GO" id="GO:0016020">
    <property type="term" value="C:membrane"/>
    <property type="evidence" value="ECO:0007669"/>
    <property type="project" value="UniProtKB-SubCell"/>
</dbReference>
<dbReference type="InterPro" id="IPR049326">
    <property type="entry name" value="Rhodopsin_dom_fungi"/>
</dbReference>
<accession>A0AB34KW98</accession>
<sequence length="392" mass="43552">MSSEDDLIIEARLQGAARGLSEQGLIAVAWSGVALGCCFTLLRCYVRLTESRRFYADDYWLLSAFGFLFANAILQTLQAHSLYYLVEASSGLKPGGEAMFAQGNIYVRYQFVIIVLFWTITWCVKYSFLALYYRLFNGLAMYRKLWWAVAIFTGLAYVGCWITSVWTCHPPSTYFQFGQCSKPIDIEGSVISISYTTAVDVLTDLMIMALPIKLLTLLHVTRAQKVALIGIFSVGGIVIVCALIRLTQIVSRARSDPVGLAVWGLVEGSMSVIVGSLPALKSFFGRAWDRTVKKRSGHMGSSGENWNVRDGLGRMTISNDREKSSANASGAPKSNNDTERNRGDWTPEEHSPSKRTFPGDYDDEDRILRTNSSSTADIVAANMENARTELKR</sequence>
<feature type="domain" description="Rhodopsin" evidence="8">
    <location>
        <begin position="42"/>
        <end position="284"/>
    </location>
</feature>
<evidence type="ECO:0000256" key="7">
    <source>
        <dbReference type="SAM" id="Phobius"/>
    </source>
</evidence>
<keyword evidence="2 7" id="KW-0812">Transmembrane</keyword>
<proteinExistence type="inferred from homology"/>
<dbReference type="Pfam" id="PF20684">
    <property type="entry name" value="Fung_rhodopsin"/>
    <property type="match status" value="1"/>
</dbReference>
<name>A0AB34KW98_9PEZI</name>
<feature type="region of interest" description="Disordered" evidence="6">
    <location>
        <begin position="319"/>
        <end position="392"/>
    </location>
</feature>
<organism evidence="9 10">
    <name type="scientific">Cladosporium halotolerans</name>
    <dbReference type="NCBI Taxonomy" id="1052096"/>
    <lineage>
        <taxon>Eukaryota</taxon>
        <taxon>Fungi</taxon>
        <taxon>Dikarya</taxon>
        <taxon>Ascomycota</taxon>
        <taxon>Pezizomycotina</taxon>
        <taxon>Dothideomycetes</taxon>
        <taxon>Dothideomycetidae</taxon>
        <taxon>Cladosporiales</taxon>
        <taxon>Cladosporiaceae</taxon>
        <taxon>Cladosporium</taxon>
    </lineage>
</organism>
<evidence type="ECO:0000256" key="1">
    <source>
        <dbReference type="ARBA" id="ARBA00004141"/>
    </source>
</evidence>
<dbReference type="AlphaFoldDB" id="A0AB34KW98"/>
<feature type="compositionally biased region" description="Basic and acidic residues" evidence="6">
    <location>
        <begin position="336"/>
        <end position="352"/>
    </location>
</feature>
<evidence type="ECO:0000256" key="4">
    <source>
        <dbReference type="ARBA" id="ARBA00023136"/>
    </source>
</evidence>
<dbReference type="PANTHER" id="PTHR33048:SF162">
    <property type="entry name" value="SATRATOXIN BIOSYNTHESIS SC1 CLUSTER PROTEIN 4"/>
    <property type="match status" value="1"/>
</dbReference>
<feature type="transmembrane region" description="Helical" evidence="7">
    <location>
        <begin position="25"/>
        <end position="46"/>
    </location>
</feature>
<comment type="similarity">
    <text evidence="5">Belongs to the SAT4 family.</text>
</comment>
<dbReference type="EMBL" id="JAAQHG020000007">
    <property type="protein sequence ID" value="KAL1588541.1"/>
    <property type="molecule type" value="Genomic_DNA"/>
</dbReference>
<feature type="transmembrane region" description="Helical" evidence="7">
    <location>
        <begin position="226"/>
        <end position="246"/>
    </location>
</feature>
<keyword evidence="3 7" id="KW-1133">Transmembrane helix</keyword>
<dbReference type="InterPro" id="IPR052337">
    <property type="entry name" value="SAT4-like"/>
</dbReference>
<feature type="transmembrane region" description="Helical" evidence="7">
    <location>
        <begin position="193"/>
        <end position="214"/>
    </location>
</feature>
<evidence type="ECO:0000256" key="5">
    <source>
        <dbReference type="ARBA" id="ARBA00038359"/>
    </source>
</evidence>
<comment type="subcellular location">
    <subcellularLocation>
        <location evidence="1">Membrane</location>
        <topology evidence="1">Multi-pass membrane protein</topology>
    </subcellularLocation>
</comment>
<reference evidence="9 10" key="1">
    <citation type="journal article" date="2020" name="Microbiol. Resour. Announc.">
        <title>Draft Genome Sequence of a Cladosporium Species Isolated from the Mesophotic Ascidian Didemnum maculosum.</title>
        <authorList>
            <person name="Gioti A."/>
            <person name="Siaperas R."/>
            <person name="Nikolaivits E."/>
            <person name="Le Goff G."/>
            <person name="Ouazzani J."/>
            <person name="Kotoulas G."/>
            <person name="Topakas E."/>
        </authorList>
    </citation>
    <scope>NUCLEOTIDE SEQUENCE [LARGE SCALE GENOMIC DNA]</scope>
    <source>
        <strain evidence="9 10">TM138-S3</strain>
    </source>
</reference>
<evidence type="ECO:0000313" key="10">
    <source>
        <dbReference type="Proteomes" id="UP000803884"/>
    </source>
</evidence>
<keyword evidence="4 7" id="KW-0472">Membrane</keyword>
<keyword evidence="10" id="KW-1185">Reference proteome</keyword>
<evidence type="ECO:0000256" key="3">
    <source>
        <dbReference type="ARBA" id="ARBA00022989"/>
    </source>
</evidence>
<evidence type="ECO:0000259" key="8">
    <source>
        <dbReference type="Pfam" id="PF20684"/>
    </source>
</evidence>
<evidence type="ECO:0000313" key="9">
    <source>
        <dbReference type="EMBL" id="KAL1588541.1"/>
    </source>
</evidence>